<dbReference type="Gene3D" id="1.20.1740.10">
    <property type="entry name" value="Amino acid/polyamine transporter I"/>
    <property type="match status" value="1"/>
</dbReference>
<feature type="domain" description="CARD" evidence="27">
    <location>
        <begin position="436"/>
        <end position="491"/>
    </location>
</feature>
<evidence type="ECO:0000256" key="4">
    <source>
        <dbReference type="ARBA" id="ARBA00005843"/>
    </source>
</evidence>
<keyword evidence="7" id="KW-0813">Transport</keyword>
<evidence type="ECO:0000256" key="14">
    <source>
        <dbReference type="ARBA" id="ARBA00022692"/>
    </source>
</evidence>
<feature type="transmembrane region" description="Helical" evidence="25">
    <location>
        <begin position="790"/>
        <end position="813"/>
    </location>
</feature>
<feature type="transmembrane region" description="Helical" evidence="25">
    <location>
        <begin position="756"/>
        <end position="778"/>
    </location>
</feature>
<dbReference type="PROSITE" id="PS50011">
    <property type="entry name" value="PROTEIN_KINASE_DOM"/>
    <property type="match status" value="1"/>
</dbReference>
<keyword evidence="9" id="KW-0963">Cytoplasm</keyword>
<evidence type="ECO:0000256" key="16">
    <source>
        <dbReference type="ARBA" id="ARBA00022777"/>
    </source>
</evidence>
<keyword evidence="13" id="KW-0808">Transferase</keyword>
<keyword evidence="15" id="KW-0547">Nucleotide-binding</keyword>
<evidence type="ECO:0000256" key="23">
    <source>
        <dbReference type="ARBA" id="ARBA00048679"/>
    </source>
</evidence>
<feature type="transmembrane region" description="Helical" evidence="25">
    <location>
        <begin position="598"/>
        <end position="620"/>
    </location>
</feature>
<evidence type="ECO:0000256" key="15">
    <source>
        <dbReference type="ARBA" id="ARBA00022741"/>
    </source>
</evidence>
<feature type="region of interest" description="Disordered" evidence="24">
    <location>
        <begin position="327"/>
        <end position="434"/>
    </location>
</feature>
<feature type="domain" description="Protein kinase" evidence="26">
    <location>
        <begin position="25"/>
        <end position="304"/>
    </location>
</feature>
<dbReference type="FunFam" id="1.20.1740.10:FF:000003">
    <property type="entry name" value="Y+L amino acid transporter 1 isoform X1"/>
    <property type="match status" value="1"/>
</dbReference>
<feature type="transmembrane region" description="Helical" evidence="25">
    <location>
        <begin position="839"/>
        <end position="865"/>
    </location>
</feature>
<dbReference type="Pfam" id="PF07714">
    <property type="entry name" value="PK_Tyr_Ser-Thr"/>
    <property type="match status" value="1"/>
</dbReference>
<evidence type="ECO:0000256" key="21">
    <source>
        <dbReference type="ARBA" id="ARBA00023136"/>
    </source>
</evidence>
<dbReference type="Proteomes" id="UP001497482">
    <property type="component" value="Chromosome 14"/>
</dbReference>
<dbReference type="SMART" id="SM00220">
    <property type="entry name" value="S_TKc"/>
    <property type="match status" value="1"/>
</dbReference>
<dbReference type="InterPro" id="IPR050598">
    <property type="entry name" value="AminoAcid_Transporter"/>
</dbReference>
<dbReference type="EMBL" id="OZ035836">
    <property type="protein sequence ID" value="CAL1579911.1"/>
    <property type="molecule type" value="Genomic_DNA"/>
</dbReference>
<keyword evidence="12" id="KW-0597">Phosphoprotein</keyword>
<keyword evidence="21 25" id="KW-0472">Membrane</keyword>
<dbReference type="InterPro" id="IPR002293">
    <property type="entry name" value="AA/rel_permease1"/>
</dbReference>
<dbReference type="InterPro" id="IPR011009">
    <property type="entry name" value="Kinase-like_dom_sf"/>
</dbReference>
<dbReference type="InterPro" id="IPR001315">
    <property type="entry name" value="CARD"/>
</dbReference>
<dbReference type="SUPFAM" id="SSF56112">
    <property type="entry name" value="Protein kinase-like (PK-like)"/>
    <property type="match status" value="1"/>
</dbReference>
<dbReference type="GO" id="GO:0005524">
    <property type="term" value="F:ATP binding"/>
    <property type="evidence" value="ECO:0007669"/>
    <property type="project" value="UniProtKB-KW"/>
</dbReference>
<keyword evidence="20 25" id="KW-1133">Transmembrane helix</keyword>
<keyword evidence="17" id="KW-0067">ATP-binding</keyword>
<dbReference type="EC" id="2.7.11.1" evidence="6"/>
<feature type="transmembrane region" description="Helical" evidence="25">
    <location>
        <begin position="718"/>
        <end position="736"/>
    </location>
</feature>
<organism evidence="28 29">
    <name type="scientific">Knipowitschia caucasica</name>
    <name type="common">Caucasian dwarf goby</name>
    <name type="synonym">Pomatoschistus caucasicus</name>
    <dbReference type="NCBI Taxonomy" id="637954"/>
    <lineage>
        <taxon>Eukaryota</taxon>
        <taxon>Metazoa</taxon>
        <taxon>Chordata</taxon>
        <taxon>Craniata</taxon>
        <taxon>Vertebrata</taxon>
        <taxon>Euteleostomi</taxon>
        <taxon>Actinopterygii</taxon>
        <taxon>Neopterygii</taxon>
        <taxon>Teleostei</taxon>
        <taxon>Neoteleostei</taxon>
        <taxon>Acanthomorphata</taxon>
        <taxon>Gobiaria</taxon>
        <taxon>Gobiiformes</taxon>
        <taxon>Gobioidei</taxon>
        <taxon>Gobiidae</taxon>
        <taxon>Gobiinae</taxon>
        <taxon>Knipowitschia</taxon>
    </lineage>
</organism>
<accession>A0AAV2JUD2</accession>
<evidence type="ECO:0000256" key="12">
    <source>
        <dbReference type="ARBA" id="ARBA00022553"/>
    </source>
</evidence>
<dbReference type="PANTHER" id="PTHR11785">
    <property type="entry name" value="AMINO ACID TRANSPORTER"/>
    <property type="match status" value="1"/>
</dbReference>
<dbReference type="GO" id="GO:0004674">
    <property type="term" value="F:protein serine/threonine kinase activity"/>
    <property type="evidence" value="ECO:0007669"/>
    <property type="project" value="UniProtKB-KW"/>
</dbReference>
<evidence type="ECO:0000256" key="6">
    <source>
        <dbReference type="ARBA" id="ARBA00012513"/>
    </source>
</evidence>
<dbReference type="SUPFAM" id="SSF47986">
    <property type="entry name" value="DEATH domain"/>
    <property type="match status" value="1"/>
</dbReference>
<comment type="similarity">
    <text evidence="4">Belongs to the protein kinase superfamily. TKL Ser/Thr protein kinase family.</text>
</comment>
<evidence type="ECO:0000256" key="3">
    <source>
        <dbReference type="ARBA" id="ARBA00004651"/>
    </source>
</evidence>
<feature type="transmembrane region" description="Helical" evidence="25">
    <location>
        <begin position="686"/>
        <end position="706"/>
    </location>
</feature>
<gene>
    <name evidence="28" type="ORF">KC01_LOCUS10855</name>
</gene>
<keyword evidence="29" id="KW-1185">Reference proteome</keyword>
<keyword evidence="8" id="KW-1003">Cell membrane</keyword>
<evidence type="ECO:0000256" key="9">
    <source>
        <dbReference type="ARBA" id="ARBA00022490"/>
    </source>
</evidence>
<evidence type="ECO:0000256" key="17">
    <source>
        <dbReference type="ARBA" id="ARBA00022840"/>
    </source>
</evidence>
<name>A0AAV2JUD2_KNICA</name>
<dbReference type="GO" id="GO:0005737">
    <property type="term" value="C:cytoplasm"/>
    <property type="evidence" value="ECO:0007669"/>
    <property type="project" value="UniProtKB-SubCell"/>
</dbReference>
<comment type="similarity">
    <text evidence="5">Belongs to the amino acid-polyamine-organocation (APC) superfamily. L-type amino acid transporter (LAT) (TC 2.A.3.8) family.</text>
</comment>
<evidence type="ECO:0000256" key="13">
    <source>
        <dbReference type="ARBA" id="ARBA00022679"/>
    </source>
</evidence>
<keyword evidence="19" id="KW-0029">Amino-acid transport</keyword>
<evidence type="ECO:0000259" key="26">
    <source>
        <dbReference type="PROSITE" id="PS50011"/>
    </source>
</evidence>
<keyword evidence="10" id="KW-1017">Isopeptide bond</keyword>
<dbReference type="PROSITE" id="PS00108">
    <property type="entry name" value="PROTEIN_KINASE_ST"/>
    <property type="match status" value="1"/>
</dbReference>
<keyword evidence="14 25" id="KW-0812">Transmembrane</keyword>
<comment type="subcellular location">
    <subcellularLocation>
        <location evidence="3">Cell membrane</location>
        <topology evidence="3">Multi-pass membrane protein</topology>
    </subcellularLocation>
    <subcellularLocation>
        <location evidence="2">Cytoplasm</location>
    </subcellularLocation>
    <subcellularLocation>
        <location evidence="1">Membrane</location>
        <topology evidence="1">Peripheral membrane protein</topology>
    </subcellularLocation>
</comment>
<evidence type="ECO:0000256" key="10">
    <source>
        <dbReference type="ARBA" id="ARBA00022499"/>
    </source>
</evidence>
<proteinExistence type="inferred from homology"/>
<keyword evidence="16" id="KW-0418">Kinase</keyword>
<dbReference type="PANTHER" id="PTHR11785:SF213">
    <property type="entry name" value="Y+L AMINO ACID TRANSPORTER 2"/>
    <property type="match status" value="1"/>
</dbReference>
<evidence type="ECO:0000256" key="1">
    <source>
        <dbReference type="ARBA" id="ARBA00004170"/>
    </source>
</evidence>
<evidence type="ECO:0000256" key="19">
    <source>
        <dbReference type="ARBA" id="ARBA00022970"/>
    </source>
</evidence>
<dbReference type="AlphaFoldDB" id="A0AAV2JUD2"/>
<feature type="transmembrane region" description="Helical" evidence="25">
    <location>
        <begin position="973"/>
        <end position="993"/>
    </location>
</feature>
<evidence type="ECO:0000259" key="27">
    <source>
        <dbReference type="PROSITE" id="PS50209"/>
    </source>
</evidence>
<evidence type="ECO:0000256" key="22">
    <source>
        <dbReference type="ARBA" id="ARBA00047899"/>
    </source>
</evidence>
<evidence type="ECO:0000256" key="20">
    <source>
        <dbReference type="ARBA" id="ARBA00022989"/>
    </source>
</evidence>
<protein>
    <recommendedName>
        <fullName evidence="6">non-specific serine/threonine protein kinase</fullName>
        <ecNumber evidence="6">2.7.11.1</ecNumber>
    </recommendedName>
</protein>
<dbReference type="FunFam" id="1.10.510.10:FF:000288">
    <property type="entry name" value="Receptor-interacting serine/threonine-protein kinase 2"/>
    <property type="match status" value="1"/>
</dbReference>
<dbReference type="PROSITE" id="PS50209">
    <property type="entry name" value="CARD"/>
    <property type="match status" value="1"/>
</dbReference>
<feature type="compositionally biased region" description="Polar residues" evidence="24">
    <location>
        <begin position="384"/>
        <end position="394"/>
    </location>
</feature>
<evidence type="ECO:0000256" key="8">
    <source>
        <dbReference type="ARBA" id="ARBA00022475"/>
    </source>
</evidence>
<dbReference type="Pfam" id="PF13520">
    <property type="entry name" value="AA_permease_2"/>
    <property type="match status" value="1"/>
</dbReference>
<dbReference type="Gene3D" id="1.10.510.10">
    <property type="entry name" value="Transferase(Phosphotransferase) domain 1"/>
    <property type="match status" value="1"/>
</dbReference>
<comment type="catalytic activity">
    <reaction evidence="22">
        <text>L-threonyl-[protein] + ATP = O-phospho-L-threonyl-[protein] + ADP + H(+)</text>
        <dbReference type="Rhea" id="RHEA:46608"/>
        <dbReference type="Rhea" id="RHEA-COMP:11060"/>
        <dbReference type="Rhea" id="RHEA-COMP:11605"/>
        <dbReference type="ChEBI" id="CHEBI:15378"/>
        <dbReference type="ChEBI" id="CHEBI:30013"/>
        <dbReference type="ChEBI" id="CHEBI:30616"/>
        <dbReference type="ChEBI" id="CHEBI:61977"/>
        <dbReference type="ChEBI" id="CHEBI:456216"/>
        <dbReference type="EC" id="2.7.11.1"/>
    </reaction>
</comment>
<feature type="transmembrane region" description="Helical" evidence="25">
    <location>
        <begin position="566"/>
        <end position="586"/>
    </location>
</feature>
<keyword evidence="18" id="KW-0832">Ubl conjugation</keyword>
<feature type="transmembrane region" description="Helical" evidence="25">
    <location>
        <begin position="916"/>
        <end position="934"/>
    </location>
</feature>
<evidence type="ECO:0000256" key="18">
    <source>
        <dbReference type="ARBA" id="ARBA00022843"/>
    </source>
</evidence>
<evidence type="ECO:0000313" key="29">
    <source>
        <dbReference type="Proteomes" id="UP001497482"/>
    </source>
</evidence>
<evidence type="ECO:0000313" key="28">
    <source>
        <dbReference type="EMBL" id="CAL1579911.1"/>
    </source>
</evidence>
<feature type="transmembrane region" description="Helical" evidence="25">
    <location>
        <begin position="632"/>
        <end position="650"/>
    </location>
</feature>
<evidence type="ECO:0000256" key="24">
    <source>
        <dbReference type="SAM" id="MobiDB-lite"/>
    </source>
</evidence>
<evidence type="ECO:0000256" key="7">
    <source>
        <dbReference type="ARBA" id="ARBA00022448"/>
    </source>
</evidence>
<dbReference type="InterPro" id="IPR008271">
    <property type="entry name" value="Ser/Thr_kinase_AS"/>
</dbReference>
<dbReference type="GO" id="GO:0005886">
    <property type="term" value="C:plasma membrane"/>
    <property type="evidence" value="ECO:0007669"/>
    <property type="project" value="UniProtKB-SubCell"/>
</dbReference>
<feature type="transmembrane region" description="Helical" evidence="25">
    <location>
        <begin position="885"/>
        <end position="904"/>
    </location>
</feature>
<dbReference type="InterPro" id="IPR000719">
    <property type="entry name" value="Prot_kinase_dom"/>
</dbReference>
<sequence>MEPQAGCLNLCSLVSTLPVIPYQKLTDLYHLSAGAFGTVFKAQHSDWRTPVAVKCLKLDSPFGDRERNGLLKEAEVLHKARFNYIIQIFGVCNEPEFFCIVTEFMSNGSLDLLLHEKDMYPELAWPLRLRILYEIALGVNYLHNMNPPLLHQDLKTQNILLDGEYHVKIADFGLSKWRHLSVSKGSGSKHTEMGGTIIYMPPEKYEPSANKNGRRADVKHDMYSYAIIMWEVLSRLIPYDDMNNPMTIMFNVICGVRPDTSLDSLPSHIPNREILLGLITSGWTADPDERPSFLRCLVELEPMVRSFDDIDVLESVLELKRSKKRAECCSASPRGPNHIEKPIPGRRCCSSPEPEMSPPRFLSPHGSPPEGLPSSFIDPESPDSLKSNPPNNLNGHHAPDDKFNIPVTPTFPTQSDNAILKPPQSGGCSPRNSPPLQGPIEEWIHTRRQEIVSQMTDACLNQTMDALIAQGLIMQEDYELVVNQQTRTAKTCCCLSDVSYPQSWNRQSTDPILLDLALEKCSPVEMADLRHTMGVVSQTICSRSRTPSDADLKAPKHEKMQLKREISLINGICLIVGNMIGSGIFVSPKGVLLYSGSYGLSLLIWALGGLFSVFGALCYAELGTTITKSGASYAYILESFGGFLAFIRLWTSILLVEPASQAIISITFANYLVEAFYPTCQPPYDGVRLIAAACLCMLIFINCAYVKWGTLVQDVFTYTKLLALLLIIVVGLIQMFTGETKSFDSPFEDSTTDPGALALALYSALFSYSGWDTLNFVTEEIQNPERNLPLAIAISMPIVTVIYLLTNVAYYVVLDMPSLLASDAVAVTFGNAVLGPFKWIIPISVAMSCYGGLNASIIAASRLFFVGAREGHLPNSLSLIHVERFTPIPALLFNGVMGLIFLCVEDVFQLINYFSFSYWLYVGLSVAGLIYLRFTQPDRYRPVKLSLFFPFVYCLCSLFLVIVPLYWDTVNSLIGIGIALSGVPVYYVAIYLPEEKRPKCVHKLNERVTKYAQVLLYCCLAEFDYETDAKVN</sequence>
<evidence type="ECO:0000256" key="25">
    <source>
        <dbReference type="SAM" id="Phobius"/>
    </source>
</evidence>
<dbReference type="GO" id="GO:0015179">
    <property type="term" value="F:L-amino acid transmembrane transporter activity"/>
    <property type="evidence" value="ECO:0007669"/>
    <property type="project" value="TreeGrafter"/>
</dbReference>
<dbReference type="GO" id="GO:0042981">
    <property type="term" value="P:regulation of apoptotic process"/>
    <property type="evidence" value="ECO:0007669"/>
    <property type="project" value="InterPro"/>
</dbReference>
<evidence type="ECO:0000256" key="2">
    <source>
        <dbReference type="ARBA" id="ARBA00004496"/>
    </source>
</evidence>
<comment type="catalytic activity">
    <reaction evidence="23">
        <text>L-seryl-[protein] + ATP = O-phospho-L-seryl-[protein] + ADP + H(+)</text>
        <dbReference type="Rhea" id="RHEA:17989"/>
        <dbReference type="Rhea" id="RHEA-COMP:9863"/>
        <dbReference type="Rhea" id="RHEA-COMP:11604"/>
        <dbReference type="ChEBI" id="CHEBI:15378"/>
        <dbReference type="ChEBI" id="CHEBI:29999"/>
        <dbReference type="ChEBI" id="CHEBI:30616"/>
        <dbReference type="ChEBI" id="CHEBI:83421"/>
        <dbReference type="ChEBI" id="CHEBI:456216"/>
        <dbReference type="EC" id="2.7.11.1"/>
    </reaction>
</comment>
<dbReference type="InterPro" id="IPR011029">
    <property type="entry name" value="DEATH-like_dom_sf"/>
</dbReference>
<evidence type="ECO:0000256" key="11">
    <source>
        <dbReference type="ARBA" id="ARBA00022527"/>
    </source>
</evidence>
<evidence type="ECO:0000256" key="5">
    <source>
        <dbReference type="ARBA" id="ARBA00007040"/>
    </source>
</evidence>
<dbReference type="InterPro" id="IPR001245">
    <property type="entry name" value="Ser-Thr/Tyr_kinase_cat_dom"/>
</dbReference>
<dbReference type="Gene3D" id="1.10.533.10">
    <property type="entry name" value="Death Domain, Fas"/>
    <property type="match status" value="1"/>
</dbReference>
<reference evidence="28 29" key="1">
    <citation type="submission" date="2024-04" db="EMBL/GenBank/DDBJ databases">
        <authorList>
            <person name="Waldvogel A.-M."/>
            <person name="Schoenle A."/>
        </authorList>
    </citation>
    <scope>NUCLEOTIDE SEQUENCE [LARGE SCALE GENOMIC DNA]</scope>
</reference>
<keyword evidence="11" id="KW-0723">Serine/threonine-protein kinase</keyword>
<feature type="transmembrane region" description="Helical" evidence="25">
    <location>
        <begin position="946"/>
        <end position="967"/>
    </location>
</feature>